<dbReference type="GO" id="GO:0014069">
    <property type="term" value="C:postsynaptic density"/>
    <property type="evidence" value="ECO:0007669"/>
    <property type="project" value="TreeGrafter"/>
</dbReference>
<proteinExistence type="predicted"/>
<reference evidence="4" key="1">
    <citation type="submission" date="2016-06" db="UniProtKB">
        <authorList>
            <consortium name="WormBaseParasite"/>
        </authorList>
    </citation>
    <scope>IDENTIFICATION</scope>
</reference>
<evidence type="ECO:0000313" key="3">
    <source>
        <dbReference type="Proteomes" id="UP000271098"/>
    </source>
</evidence>
<sequence length="129" mass="14503">MALLRKEQERSRWLNSPNAYQKIEILETGTDNPKRITKASSDYAPLNIGSLSHWEWVQDVSSPSQSGTPVKISSPHQFSPFSANPKEFKEKQKAIKENRRLGTTSAGPQSQILEGVTYEEISQMRAVSN</sequence>
<dbReference type="Proteomes" id="UP000271098">
    <property type="component" value="Unassembled WGS sequence"/>
</dbReference>
<dbReference type="EMBL" id="UYRT01093309">
    <property type="protein sequence ID" value="VDN38812.1"/>
    <property type="molecule type" value="Genomic_DNA"/>
</dbReference>
<dbReference type="GO" id="GO:0005856">
    <property type="term" value="C:cytoskeleton"/>
    <property type="evidence" value="ECO:0007669"/>
    <property type="project" value="TreeGrafter"/>
</dbReference>
<feature type="compositionally biased region" description="Basic and acidic residues" evidence="1">
    <location>
        <begin position="86"/>
        <end position="100"/>
    </location>
</feature>
<dbReference type="OrthoDB" id="3238794at2759"/>
<evidence type="ECO:0000313" key="4">
    <source>
        <dbReference type="WBParaSite" id="GPUH_0002175101-mRNA-1"/>
    </source>
</evidence>
<accession>A0A183EL83</accession>
<feature type="region of interest" description="Disordered" evidence="1">
    <location>
        <begin position="60"/>
        <end position="114"/>
    </location>
</feature>
<evidence type="ECO:0000313" key="2">
    <source>
        <dbReference type="EMBL" id="VDN38812.1"/>
    </source>
</evidence>
<dbReference type="GO" id="GO:0051015">
    <property type="term" value="F:actin filament binding"/>
    <property type="evidence" value="ECO:0007669"/>
    <property type="project" value="TreeGrafter"/>
</dbReference>
<dbReference type="PANTHER" id="PTHR10672:SF3">
    <property type="entry name" value="PROTEIN HU-LI TAI SHAO"/>
    <property type="match status" value="1"/>
</dbReference>
<dbReference type="GO" id="GO:0005886">
    <property type="term" value="C:plasma membrane"/>
    <property type="evidence" value="ECO:0007669"/>
    <property type="project" value="TreeGrafter"/>
</dbReference>
<protein>
    <submittedName>
        <fullName evidence="4">LIM domain only protein 7</fullName>
    </submittedName>
</protein>
<keyword evidence="3" id="KW-1185">Reference proteome</keyword>
<reference evidence="2 3" key="2">
    <citation type="submission" date="2018-11" db="EMBL/GenBank/DDBJ databases">
        <authorList>
            <consortium name="Pathogen Informatics"/>
        </authorList>
    </citation>
    <scope>NUCLEOTIDE SEQUENCE [LARGE SCALE GENOMIC DNA]</scope>
</reference>
<evidence type="ECO:0000256" key="1">
    <source>
        <dbReference type="SAM" id="MobiDB-lite"/>
    </source>
</evidence>
<feature type="compositionally biased region" description="Polar residues" evidence="1">
    <location>
        <begin position="101"/>
        <end position="112"/>
    </location>
</feature>
<dbReference type="PANTHER" id="PTHR10672">
    <property type="entry name" value="ADDUCIN"/>
    <property type="match status" value="1"/>
</dbReference>
<dbReference type="AlphaFoldDB" id="A0A183EL83"/>
<dbReference type="WBParaSite" id="GPUH_0002175101-mRNA-1">
    <property type="protein sequence ID" value="GPUH_0002175101-mRNA-1"/>
    <property type="gene ID" value="GPUH_0002175101"/>
</dbReference>
<organism evidence="4">
    <name type="scientific">Gongylonema pulchrum</name>
    <dbReference type="NCBI Taxonomy" id="637853"/>
    <lineage>
        <taxon>Eukaryota</taxon>
        <taxon>Metazoa</taxon>
        <taxon>Ecdysozoa</taxon>
        <taxon>Nematoda</taxon>
        <taxon>Chromadorea</taxon>
        <taxon>Rhabditida</taxon>
        <taxon>Spirurina</taxon>
        <taxon>Spiruromorpha</taxon>
        <taxon>Spiruroidea</taxon>
        <taxon>Gongylonematidae</taxon>
        <taxon>Gongylonema</taxon>
    </lineage>
</organism>
<name>A0A183EL83_9BILA</name>
<dbReference type="InterPro" id="IPR051017">
    <property type="entry name" value="Aldolase-II_Adducin_sf"/>
</dbReference>
<gene>
    <name evidence="2" type="ORF">GPUH_LOCUS21724</name>
</gene>